<dbReference type="Pfam" id="PF18701">
    <property type="entry name" value="DUF5641"/>
    <property type="match status" value="1"/>
</dbReference>
<dbReference type="InterPro" id="IPR043502">
    <property type="entry name" value="DNA/RNA_pol_sf"/>
</dbReference>
<proteinExistence type="predicted"/>
<dbReference type="InterPro" id="IPR040676">
    <property type="entry name" value="DUF5641"/>
</dbReference>
<evidence type="ECO:0000259" key="2">
    <source>
        <dbReference type="PROSITE" id="PS50994"/>
    </source>
</evidence>
<dbReference type="InterPro" id="IPR021109">
    <property type="entry name" value="Peptidase_aspartic_dom_sf"/>
</dbReference>
<dbReference type="EnsemblMetazoa" id="XM_050661073.1">
    <property type="protein sequence ID" value="XP_050517030.1"/>
    <property type="gene ID" value="LOC114324319"/>
</dbReference>
<dbReference type="RefSeq" id="XP_050517030.1">
    <property type="nucleotide sequence ID" value="XM_050661073.1"/>
</dbReference>
<dbReference type="SUPFAM" id="SSF53098">
    <property type="entry name" value="Ribonuclease H-like"/>
    <property type="match status" value="1"/>
</dbReference>
<name>A0ABM5L3M8_DIAVI</name>
<dbReference type="Gene3D" id="3.30.420.10">
    <property type="entry name" value="Ribonuclease H-like superfamily/Ribonuclease H"/>
    <property type="match status" value="1"/>
</dbReference>
<evidence type="ECO:0000313" key="4">
    <source>
        <dbReference type="Proteomes" id="UP001652700"/>
    </source>
</evidence>
<dbReference type="InterPro" id="IPR001584">
    <property type="entry name" value="Integrase_cat-core"/>
</dbReference>
<reference evidence="3" key="1">
    <citation type="submission" date="2025-05" db="UniProtKB">
        <authorList>
            <consortium name="EnsemblMetazoa"/>
        </authorList>
    </citation>
    <scope>IDENTIFICATION</scope>
</reference>
<keyword evidence="4" id="KW-1185">Reference proteome</keyword>
<feature type="domain" description="Integrase catalytic" evidence="2">
    <location>
        <begin position="1442"/>
        <end position="1633"/>
    </location>
</feature>
<dbReference type="Pfam" id="PF03564">
    <property type="entry name" value="DUF1759"/>
    <property type="match status" value="1"/>
</dbReference>
<dbReference type="GeneID" id="114324319"/>
<protein>
    <recommendedName>
        <fullName evidence="2">Integrase catalytic domain-containing protein</fullName>
    </recommendedName>
</protein>
<dbReference type="SUPFAM" id="SSF50630">
    <property type="entry name" value="Acid proteases"/>
    <property type="match status" value="1"/>
</dbReference>
<evidence type="ECO:0000256" key="1">
    <source>
        <dbReference type="SAM" id="MobiDB-lite"/>
    </source>
</evidence>
<dbReference type="Proteomes" id="UP001652700">
    <property type="component" value="Unplaced"/>
</dbReference>
<dbReference type="InterPro" id="IPR005312">
    <property type="entry name" value="DUF1759"/>
</dbReference>
<dbReference type="Gene3D" id="2.40.70.10">
    <property type="entry name" value="Acid Proteases"/>
    <property type="match status" value="1"/>
</dbReference>
<dbReference type="PANTHER" id="PTHR47331">
    <property type="entry name" value="PHD-TYPE DOMAIN-CONTAINING PROTEIN"/>
    <property type="match status" value="1"/>
</dbReference>
<evidence type="ECO:0000313" key="3">
    <source>
        <dbReference type="EnsemblMetazoa" id="XP_050517030.1"/>
    </source>
</evidence>
<dbReference type="InterPro" id="IPR012337">
    <property type="entry name" value="RNaseH-like_sf"/>
</dbReference>
<feature type="compositionally biased region" description="Polar residues" evidence="1">
    <location>
        <begin position="404"/>
        <end position="430"/>
    </location>
</feature>
<feature type="region of interest" description="Disordered" evidence="1">
    <location>
        <begin position="399"/>
        <end position="430"/>
    </location>
</feature>
<dbReference type="InterPro" id="IPR041588">
    <property type="entry name" value="Integrase_H2C2"/>
</dbReference>
<dbReference type="Pfam" id="PF05380">
    <property type="entry name" value="Peptidase_A17"/>
    <property type="match status" value="1"/>
</dbReference>
<dbReference type="SUPFAM" id="SSF56672">
    <property type="entry name" value="DNA/RNA polymerases"/>
    <property type="match status" value="1"/>
</dbReference>
<dbReference type="Pfam" id="PF17921">
    <property type="entry name" value="Integrase_H2C2"/>
    <property type="match status" value="1"/>
</dbReference>
<dbReference type="InterPro" id="IPR036397">
    <property type="entry name" value="RNaseH_sf"/>
</dbReference>
<dbReference type="PANTHER" id="PTHR47331:SF1">
    <property type="entry name" value="GAG-LIKE PROTEIN"/>
    <property type="match status" value="1"/>
</dbReference>
<dbReference type="CDD" id="cd00303">
    <property type="entry name" value="retropepsin_like"/>
    <property type="match status" value="1"/>
</dbReference>
<organism evidence="3 4">
    <name type="scientific">Diabrotica virgifera virgifera</name>
    <name type="common">western corn rootworm</name>
    <dbReference type="NCBI Taxonomy" id="50390"/>
    <lineage>
        <taxon>Eukaryota</taxon>
        <taxon>Metazoa</taxon>
        <taxon>Ecdysozoa</taxon>
        <taxon>Arthropoda</taxon>
        <taxon>Hexapoda</taxon>
        <taxon>Insecta</taxon>
        <taxon>Pterygota</taxon>
        <taxon>Neoptera</taxon>
        <taxon>Endopterygota</taxon>
        <taxon>Coleoptera</taxon>
        <taxon>Polyphaga</taxon>
        <taxon>Cucujiformia</taxon>
        <taxon>Chrysomeloidea</taxon>
        <taxon>Chrysomelidae</taxon>
        <taxon>Galerucinae</taxon>
        <taxon>Diabroticina</taxon>
        <taxon>Diabroticites</taxon>
        <taxon>Diabrotica</taxon>
    </lineage>
</organism>
<dbReference type="InterPro" id="IPR008042">
    <property type="entry name" value="Retrotrans_Pao"/>
</dbReference>
<sequence>MSDKLTKANLKRTTAFKRLQETYECGLKVSNDESLKPEFLVRANAIDGTYNEFQSNHNTVISLINDDEFSSCDEMRLNADKAFYGVLSLKHDFLLNDSSSQAANMSTVDNSNSSNRRSVVNLPKLSLMRFEGSYKDFPTYFDVFNSLIHNNPDISNVEKFQYLLTSLGNEPLALIKGIPLTEGNYTVVYEKLEKRYKNTRILASHYYNEIFNAPSISKANSFELRKLLSVFSENVAALRVMKLPVDHWDFLLFNMLLNKLDSKTRTNFELEHSLSQELPTYRQLMSFLDRQCIALESVQYIASSSHNPKVNNKKHVSSFLVESSPNSVEQSKCILCSSPHALYKCRIFLYKSPQERFSIAKQHKLCVNCLVSPHSMRNCVSSHKCRVCKFPHHTTLHFDKKSNDTASEQNSNVQVTSSNPSVGPSVGCNPSTSSSITNTLVNTYINSDCITSTLSLPQSTILLSTCEAEVKDIRGNFTTIRILLDTGSMANFISESCVQRLGLSKRNFSIPVEGLNGISLAANSGIVQCTMKPCGQIDPTFSFEAIVLPKVCSNQPKFLINPSELTHLQTLKLADPKFHIPGPIDMLVGAELTPFILKSGRIFGNPNQPVALETVFGYVLQGKVNCLPNDSSINTLVNCHMSLETNIDTQLRKIWELEEISKSLPLSSEDKKCEEIYKSLTVRDSTGRFFVPLPFRQEKPKFLDTYSQAHRRFSMLENRFRKNPDLRTKYCDFMQDYLNKGHMSLVPTEHNHSPSAYYIAHHAIFKEQISEFEIVSKIRVVFDASLRDINGVSLNDTLLVGPKLQKDIASLLLRFRLYAYVFVCDIKQMHRQINVIADYWDYQRILWRFSLSEPLQEYHLRTVTYGISSSPYLALRTLYELAASEENNYPHVAKPLRTQFYMDDGLLGANDIPSALTLQFDLIAVMKRGGFELGKWASNHPDLITHLSASDCQNSSYSFDKNEPSFIKLLGLKWDQSSDIFSYSYVPFDRSCTKRHILSEISRIFDPLGFISPCLLFAKRLLQRLWELNVPWDEILSDEITEIWTKFKTELPNLADIKIARYLGSEAISRVELHGFCDASQVGYASVVYFRIEETTGNIKTFLVSAKCKVAPLKTQSIARLELLAAVLLANLINFVQRSYEGFIMFDAVYAWSDSMITLAWLSSSPSRWKTFIANRVSHIQETVPNSSWHHVASSQNPADYASRGQSPLQLLNTSMWWSGPPFLSMPRTTWPCQPATESYSDLSIEIQKEEKQVALAVTVNSDNFLFNLLNRLSSLLKIQRILAYVIRFIKNSRSKQRLNENKILTPQEINSSLIPIIRYVQLDVFSDIFLKINQNQLLSKPFRKLAPFVDPDGLLRVGGRLKRSSFSYDIKHPILLPKTHRLTELIIESVHSSYFHPGLKTLQYLLLQQYWILSPKAAIYKCLSRCITCFRSKPKSYNPYMADLPSFRVSQLKAFSSVCIDFAGPFSLLMSKHRGAKTFKGYVCLFVCTATKAIHLEATSDLSSESFLAAFRRFIARRGRCNHIVSDQGTNFKGANNQLIELAQITAQKLDISWNFNPPASPHLNGLAEAGVKSFKSYFYRVMGNQILTFEEFYTVLTQVEAILNSRPLCPISSDPSDLQPLTPGHFLIFESLNNPIPEPNLEHLSLNKLSRWQLLQRIQSDFWKRWSLEYINTLQQRHKRTKLSPPVSKGDLVVIKNEQQAPLQWKLGRIVNVFPGQDDVIRVVEVKTSRGTTKRPVVKICPLPGN</sequence>
<accession>A0ABM5L3M8</accession>
<dbReference type="PROSITE" id="PS50994">
    <property type="entry name" value="INTEGRASE"/>
    <property type="match status" value="1"/>
</dbReference>